<proteinExistence type="predicted"/>
<reference evidence="6" key="1">
    <citation type="journal article" date="2019" name="Int. J. Syst. Evol. Microbiol.">
        <title>The Global Catalogue of Microorganisms (GCM) 10K type strain sequencing project: providing services to taxonomists for standard genome sequencing and annotation.</title>
        <authorList>
            <consortium name="The Broad Institute Genomics Platform"/>
            <consortium name="The Broad Institute Genome Sequencing Center for Infectious Disease"/>
            <person name="Wu L."/>
            <person name="Ma J."/>
        </authorList>
    </citation>
    <scope>NUCLEOTIDE SEQUENCE [LARGE SCALE GENOMIC DNA]</scope>
    <source>
        <strain evidence="6">CGMCC 1.15111</strain>
    </source>
</reference>
<feature type="domain" description="HTH araC/xylS-type" evidence="4">
    <location>
        <begin position="178"/>
        <end position="263"/>
    </location>
</feature>
<evidence type="ECO:0000256" key="3">
    <source>
        <dbReference type="ARBA" id="ARBA00023163"/>
    </source>
</evidence>
<dbReference type="PANTHER" id="PTHR46796:SF13">
    <property type="entry name" value="HTH-TYPE TRANSCRIPTIONAL ACTIVATOR RHAS"/>
    <property type="match status" value="1"/>
</dbReference>
<evidence type="ECO:0000259" key="4">
    <source>
        <dbReference type="PROSITE" id="PS01124"/>
    </source>
</evidence>
<dbReference type="Pfam" id="PF12833">
    <property type="entry name" value="HTH_18"/>
    <property type="match status" value="1"/>
</dbReference>
<evidence type="ECO:0000256" key="2">
    <source>
        <dbReference type="ARBA" id="ARBA00023125"/>
    </source>
</evidence>
<dbReference type="Gene3D" id="1.10.10.60">
    <property type="entry name" value="Homeodomain-like"/>
    <property type="match status" value="1"/>
</dbReference>
<comment type="caution">
    <text evidence="5">The sequence shown here is derived from an EMBL/GenBank/DDBJ whole genome shotgun (WGS) entry which is preliminary data.</text>
</comment>
<keyword evidence="3" id="KW-0804">Transcription</keyword>
<dbReference type="InterPro" id="IPR018060">
    <property type="entry name" value="HTH_AraC"/>
</dbReference>
<dbReference type="InterPro" id="IPR046532">
    <property type="entry name" value="DUF6597"/>
</dbReference>
<evidence type="ECO:0000313" key="5">
    <source>
        <dbReference type="EMBL" id="GHE74997.1"/>
    </source>
</evidence>
<evidence type="ECO:0000313" key="6">
    <source>
        <dbReference type="Proteomes" id="UP000658258"/>
    </source>
</evidence>
<keyword evidence="6" id="KW-1185">Reference proteome</keyword>
<dbReference type="SMART" id="SM00342">
    <property type="entry name" value="HTH_ARAC"/>
    <property type="match status" value="1"/>
</dbReference>
<organism evidence="5 6">
    <name type="scientific">Roseivirga thermotolerans</name>
    <dbReference type="NCBI Taxonomy" id="1758176"/>
    <lineage>
        <taxon>Bacteria</taxon>
        <taxon>Pseudomonadati</taxon>
        <taxon>Bacteroidota</taxon>
        <taxon>Cytophagia</taxon>
        <taxon>Cytophagales</taxon>
        <taxon>Roseivirgaceae</taxon>
        <taxon>Roseivirga</taxon>
    </lineage>
</organism>
<dbReference type="PROSITE" id="PS01124">
    <property type="entry name" value="HTH_ARAC_FAMILY_2"/>
    <property type="match status" value="1"/>
</dbReference>
<dbReference type="Pfam" id="PF20240">
    <property type="entry name" value="DUF6597"/>
    <property type="match status" value="1"/>
</dbReference>
<gene>
    <name evidence="5" type="ORF">GCM10011340_34780</name>
</gene>
<dbReference type="Proteomes" id="UP000658258">
    <property type="component" value="Unassembled WGS sequence"/>
</dbReference>
<dbReference type="InterPro" id="IPR050204">
    <property type="entry name" value="AraC_XylS_family_regulators"/>
</dbReference>
<evidence type="ECO:0000256" key="1">
    <source>
        <dbReference type="ARBA" id="ARBA00023015"/>
    </source>
</evidence>
<keyword evidence="1" id="KW-0805">Transcription regulation</keyword>
<dbReference type="PANTHER" id="PTHR46796">
    <property type="entry name" value="HTH-TYPE TRANSCRIPTIONAL ACTIVATOR RHAS-RELATED"/>
    <property type="match status" value="1"/>
</dbReference>
<protein>
    <recommendedName>
        <fullName evidence="4">HTH araC/xylS-type domain-containing protein</fullName>
    </recommendedName>
</protein>
<dbReference type="EMBL" id="BNAG01000005">
    <property type="protein sequence ID" value="GHE74997.1"/>
    <property type="molecule type" value="Genomic_DNA"/>
</dbReference>
<keyword evidence="2" id="KW-0238">DNA-binding</keyword>
<sequence length="273" mass="31611">MRPSYYTFKPSAHLSGIVSHYWVTTTDFEPNSLTTEQTCLPLGTAEWIIQVRGELQLGKIDNEWRVFPSNYVVGLMDKPVHWKMHGNSQVIGISLKPEWFSAIFRFPLNSVHNAFIEAQFLDNPIFSLLRNHLLKEENLEKQVALVDEFLIDWMDEQKVANEFFVRAVGATRTGNALFSTKALRDNFYLCDRQIQRLFKSHFGLSPKAYERITRFSHTIERITQNPKPCWNTLADELGYSDRAHLVREFKYFAGFTPSSTNLADSSIHRVMAK</sequence>
<name>A0ABQ3I968_9BACT</name>
<accession>A0ABQ3I968</accession>